<evidence type="ECO:0000256" key="2">
    <source>
        <dbReference type="ARBA" id="ARBA00007647"/>
    </source>
</evidence>
<evidence type="ECO:0000256" key="6">
    <source>
        <dbReference type="ARBA" id="ARBA00022989"/>
    </source>
</evidence>
<keyword evidence="10" id="KW-1185">Reference proteome</keyword>
<dbReference type="PANTHER" id="PTHR21461:SF40">
    <property type="entry name" value="GLYCOSYLTRANSFERASE FAMILY 92 PROTEIN"/>
    <property type="match status" value="1"/>
</dbReference>
<feature type="transmembrane region" description="Helical" evidence="8">
    <location>
        <begin position="31"/>
        <end position="50"/>
    </location>
</feature>
<dbReference type="GO" id="GO:0016020">
    <property type="term" value="C:membrane"/>
    <property type="evidence" value="ECO:0007669"/>
    <property type="project" value="UniProtKB-SubCell"/>
</dbReference>
<sequence length="509" mass="59192">MRNLIATFYRLPLTQRLNKVIPAKNIYHLRLRNIIIILITVIILACITLNNKLRSENDLKVVNEEKNSRQGDWQIVWEENQEQIWDGSGPVKGLKFMVYSAYLDENNERNVIRIIALTPTKGMLPNFFCHLFTGDDKTGVIPFGEPFPAIIEHSGYSQYLYGGSFILCPIMPHLTLRNTTKPYFLALSPIREKFDGRRILPVQKIQRRRTSRENVFNFQYHFAICVQPTYRYDSVLELMEWLEFHRMMGVTHVTMYNISMGAHVSCLLRSNALKKNLDVLVLPWGLPIPSKQVHVNGQVAQSNDCLWRYRGVANYVLFLDFDEYLVPNYTHAVNYAQLVERLKTVPVDEKLNRSLPVAQFLFRSAFFGKDLAREFGTRRKLALPSTDSSEKLRLDDLITFTRTERQSFMYPAKVRSKFMSIPNQVIEPGVHYLERSEPRSLGEVQVSPEEIGFVHHYRDYLCGVRECSTLKKVTDNSAHFWVAGVLERTEELWKEVRKECNLGLEMLQS</sequence>
<dbReference type="InterPro" id="IPR008166">
    <property type="entry name" value="Glyco_transf_92"/>
</dbReference>
<keyword evidence="3 8" id="KW-0328">Glycosyltransferase</keyword>
<dbReference type="GO" id="GO:0005737">
    <property type="term" value="C:cytoplasm"/>
    <property type="evidence" value="ECO:0007669"/>
    <property type="project" value="TreeGrafter"/>
</dbReference>
<comment type="similarity">
    <text evidence="2 8">Belongs to the glycosyltransferase 92 family.</text>
</comment>
<dbReference type="Proteomes" id="UP000198287">
    <property type="component" value="Unassembled WGS sequence"/>
</dbReference>
<reference evidence="9 10" key="1">
    <citation type="submission" date="2015-12" db="EMBL/GenBank/DDBJ databases">
        <title>The genome of Folsomia candida.</title>
        <authorList>
            <person name="Faddeeva A."/>
            <person name="Derks M.F."/>
            <person name="Anvar Y."/>
            <person name="Smit S."/>
            <person name="Van Straalen N."/>
            <person name="Roelofs D."/>
        </authorList>
    </citation>
    <scope>NUCLEOTIDE SEQUENCE [LARGE SCALE GENOMIC DNA]</scope>
    <source>
        <strain evidence="9 10">VU population</strain>
        <tissue evidence="9">Whole body</tissue>
    </source>
</reference>
<keyword evidence="4 8" id="KW-0808">Transferase</keyword>
<name>A0A226EP08_FOLCA</name>
<keyword evidence="7 8" id="KW-0472">Membrane</keyword>
<evidence type="ECO:0000256" key="3">
    <source>
        <dbReference type="ARBA" id="ARBA00022676"/>
    </source>
</evidence>
<dbReference type="OrthoDB" id="6433308at2759"/>
<dbReference type="EC" id="2.4.1.-" evidence="8"/>
<comment type="caution">
    <text evidence="9">The sequence shown here is derived from an EMBL/GenBank/DDBJ whole genome shotgun (WGS) entry which is preliminary data.</text>
</comment>
<keyword evidence="5 8" id="KW-0812">Transmembrane</keyword>
<keyword evidence="6 8" id="KW-1133">Transmembrane helix</keyword>
<evidence type="ECO:0000313" key="9">
    <source>
        <dbReference type="EMBL" id="OXA58306.1"/>
    </source>
</evidence>
<evidence type="ECO:0000256" key="4">
    <source>
        <dbReference type="ARBA" id="ARBA00022679"/>
    </source>
</evidence>
<evidence type="ECO:0000256" key="1">
    <source>
        <dbReference type="ARBA" id="ARBA00004167"/>
    </source>
</evidence>
<dbReference type="EMBL" id="LNIX01000003">
    <property type="protein sequence ID" value="OXA58306.1"/>
    <property type="molecule type" value="Genomic_DNA"/>
</dbReference>
<proteinExistence type="inferred from homology"/>
<gene>
    <name evidence="9" type="ORF">Fcan01_06491</name>
</gene>
<protein>
    <recommendedName>
        <fullName evidence="8">Glycosyltransferase family 92 protein</fullName>
        <ecNumber evidence="8">2.4.1.-</ecNumber>
    </recommendedName>
</protein>
<organism evidence="9 10">
    <name type="scientific">Folsomia candida</name>
    <name type="common">Springtail</name>
    <dbReference type="NCBI Taxonomy" id="158441"/>
    <lineage>
        <taxon>Eukaryota</taxon>
        <taxon>Metazoa</taxon>
        <taxon>Ecdysozoa</taxon>
        <taxon>Arthropoda</taxon>
        <taxon>Hexapoda</taxon>
        <taxon>Collembola</taxon>
        <taxon>Entomobryomorpha</taxon>
        <taxon>Isotomoidea</taxon>
        <taxon>Isotomidae</taxon>
        <taxon>Proisotominae</taxon>
        <taxon>Folsomia</taxon>
    </lineage>
</organism>
<dbReference type="AlphaFoldDB" id="A0A226EP08"/>
<dbReference type="OMA" id="ERTEELW"/>
<dbReference type="GO" id="GO:0016757">
    <property type="term" value="F:glycosyltransferase activity"/>
    <property type="evidence" value="ECO:0007669"/>
    <property type="project" value="UniProtKB-UniRule"/>
</dbReference>
<dbReference type="Pfam" id="PF01697">
    <property type="entry name" value="Glyco_transf_92"/>
    <property type="match status" value="1"/>
</dbReference>
<evidence type="ECO:0000256" key="8">
    <source>
        <dbReference type="RuleBase" id="RU366017"/>
    </source>
</evidence>
<accession>A0A226EP08</accession>
<evidence type="ECO:0000256" key="7">
    <source>
        <dbReference type="ARBA" id="ARBA00023136"/>
    </source>
</evidence>
<evidence type="ECO:0000256" key="5">
    <source>
        <dbReference type="ARBA" id="ARBA00022692"/>
    </source>
</evidence>
<comment type="subcellular location">
    <subcellularLocation>
        <location evidence="1">Membrane</location>
        <topology evidence="1">Single-pass membrane protein</topology>
    </subcellularLocation>
</comment>
<dbReference type="PANTHER" id="PTHR21461">
    <property type="entry name" value="GLYCOSYLTRANSFERASE FAMILY 92 PROTEIN"/>
    <property type="match status" value="1"/>
</dbReference>
<evidence type="ECO:0000313" key="10">
    <source>
        <dbReference type="Proteomes" id="UP000198287"/>
    </source>
</evidence>